<dbReference type="EMBL" id="CP058595">
    <property type="protein sequence ID" value="QLG45071.1"/>
    <property type="molecule type" value="Genomic_DNA"/>
</dbReference>
<keyword evidence="1" id="KW-0812">Transmembrane</keyword>
<dbReference type="AlphaFoldDB" id="A0A7H9ANN5"/>
<gene>
    <name evidence="2" type="ORF">HYG79_06810</name>
</gene>
<dbReference type="Proteomes" id="UP000509302">
    <property type="component" value="Chromosome"/>
</dbReference>
<evidence type="ECO:0000313" key="3">
    <source>
        <dbReference type="Proteomes" id="UP000509302"/>
    </source>
</evidence>
<feature type="transmembrane region" description="Helical" evidence="1">
    <location>
        <begin position="89"/>
        <end position="109"/>
    </location>
</feature>
<keyword evidence="1" id="KW-0472">Membrane</keyword>
<evidence type="ECO:0000313" key="2">
    <source>
        <dbReference type="EMBL" id="QLG45071.1"/>
    </source>
</evidence>
<name>A0A7H9ANN5_9FLAO</name>
<keyword evidence="3" id="KW-1185">Reference proteome</keyword>
<accession>A0A7H9ANN5</accession>
<keyword evidence="1" id="KW-1133">Transmembrane helix</keyword>
<organism evidence="2 3">
    <name type="scientific">Costertonia aggregata</name>
    <dbReference type="NCBI Taxonomy" id="343403"/>
    <lineage>
        <taxon>Bacteria</taxon>
        <taxon>Pseudomonadati</taxon>
        <taxon>Bacteroidota</taxon>
        <taxon>Flavobacteriia</taxon>
        <taxon>Flavobacteriales</taxon>
        <taxon>Flavobacteriaceae</taxon>
        <taxon>Costertonia</taxon>
    </lineage>
</organism>
<evidence type="ECO:0000256" key="1">
    <source>
        <dbReference type="SAM" id="Phobius"/>
    </source>
</evidence>
<dbReference type="RefSeq" id="WP_179241361.1">
    <property type="nucleotide sequence ID" value="NZ_CP058595.1"/>
</dbReference>
<dbReference type="KEGG" id="cagg:HYG79_06810"/>
<protein>
    <submittedName>
        <fullName evidence="2">Uncharacterized protein</fullName>
    </submittedName>
</protein>
<sequence>MRENLKHIELIDKYLNGTLNPSEKETVEKLLLNDTDFANEVAVYKKVYEGIAQKGEADLKKRLEGYFEEYKKDQKNIIDNEPRGKYRRLFIYASAVAASLVIGAAILFFNNVQPTTSNPDPNIVDTDSTTIQKSDSIFDLNEEKLVEEQKKDKPIIDKVGNDTLIDRKKDDVQLPNTVDDVQLALGGFETLPSTSIRRYSYSKTLSYTFNEGTFKLFGDPLMGRLDLLSLRIQKNKDSNYLLSLKNNYYAIERTERRMRLRKADKEQGNNGFGALFGKSPKLVPTQEELLVTIATIENASYVLSELIVRFKQGSAKDKTYFFNNTAESLELIINADLNKENTKVYRIEESGQHHYFLVQKNQIYALDVKAKEPTPLVLADITTNKLARLFIEREPIKAVVYKVK</sequence>
<reference evidence="2 3" key="1">
    <citation type="journal article" date="2006" name="Int. J. Syst. Evol. Microbiol.">
        <title>Costertonia aggregata gen. nov., sp. nov., a mesophilic marine bacterium of the family Flavobacteriaceae, isolated from a mature biofilm.</title>
        <authorList>
            <person name="Kwon K.K."/>
            <person name="Lee Y.K."/>
            <person name="Lee H.K."/>
        </authorList>
    </citation>
    <scope>NUCLEOTIDE SEQUENCE [LARGE SCALE GENOMIC DNA]</scope>
    <source>
        <strain evidence="2 3">KCCM 42265</strain>
    </source>
</reference>
<proteinExistence type="predicted"/>